<dbReference type="InterPro" id="IPR049500">
    <property type="entry name" value="Peptidase_M50B-like"/>
</dbReference>
<feature type="transmembrane region" description="Helical" evidence="1">
    <location>
        <begin position="76"/>
        <end position="96"/>
    </location>
</feature>
<evidence type="ECO:0000313" key="2">
    <source>
        <dbReference type="EMBL" id="GLX87031.1"/>
    </source>
</evidence>
<gene>
    <name evidence="2" type="ORF">tloyanaT_32840</name>
</gene>
<keyword evidence="2" id="KW-0482">Metalloprotease</keyword>
<keyword evidence="1" id="KW-0812">Transmembrane</keyword>
<evidence type="ECO:0000256" key="1">
    <source>
        <dbReference type="SAM" id="Phobius"/>
    </source>
</evidence>
<evidence type="ECO:0000313" key="3">
    <source>
        <dbReference type="Proteomes" id="UP001157134"/>
    </source>
</evidence>
<feature type="transmembrane region" description="Helical" evidence="1">
    <location>
        <begin position="131"/>
        <end position="147"/>
    </location>
</feature>
<organism evidence="2 3">
    <name type="scientific">Thalassotalea loyana</name>
    <dbReference type="NCBI Taxonomy" id="280483"/>
    <lineage>
        <taxon>Bacteria</taxon>
        <taxon>Pseudomonadati</taxon>
        <taxon>Pseudomonadota</taxon>
        <taxon>Gammaproteobacteria</taxon>
        <taxon>Alteromonadales</taxon>
        <taxon>Colwelliaceae</taxon>
        <taxon>Thalassotalea</taxon>
    </lineage>
</organism>
<keyword evidence="1" id="KW-0472">Membrane</keyword>
<dbReference type="PANTHER" id="PTHR33979">
    <property type="entry name" value="OS02G0221600 PROTEIN"/>
    <property type="match status" value="1"/>
</dbReference>
<protein>
    <submittedName>
        <fullName evidence="2">Membrane zinc metalloprotease</fullName>
    </submittedName>
</protein>
<sequence length="218" mass="24277">MPSSSQSLFTKYQFYWLLLAAIIIRQIPIVSLPFNWLESFFHELSHGVAAIVTGGRIIKIELFPNGAGLCTTQGGIRFFVTVMGYLGATLFGIALYQLAGQTITRAKFVYGFLIGLLSITLVLWTRDVLTAIILLSLIGLLVVKWRFKNMYSLNILLKFTGIIVLLNSVYSPLYLIDGRHMGDGATLASLTFIPEIVWVIAWTACGICALFYLAKRKN</sequence>
<dbReference type="Pfam" id="PF13398">
    <property type="entry name" value="Peptidase_M50B"/>
    <property type="match status" value="1"/>
</dbReference>
<reference evidence="2 3" key="1">
    <citation type="submission" date="2023-03" db="EMBL/GenBank/DDBJ databases">
        <title>Thalassotalea loyana LMG 22536T draft genome sequence.</title>
        <authorList>
            <person name="Sawabe T."/>
        </authorList>
    </citation>
    <scope>NUCLEOTIDE SEQUENCE [LARGE SCALE GENOMIC DNA]</scope>
    <source>
        <strain evidence="2 3">LMG 22536</strain>
    </source>
</reference>
<keyword evidence="1" id="KW-1133">Transmembrane helix</keyword>
<name>A0ABQ6HJ21_9GAMM</name>
<comment type="caution">
    <text evidence="2">The sequence shown here is derived from an EMBL/GenBank/DDBJ whole genome shotgun (WGS) entry which is preliminary data.</text>
</comment>
<dbReference type="PANTHER" id="PTHR33979:SF2">
    <property type="entry name" value="PEPTIDASE M50B-LIKE-DOMAIN-CONTAINING PROTEIN"/>
    <property type="match status" value="1"/>
</dbReference>
<dbReference type="RefSeq" id="WP_284300667.1">
    <property type="nucleotide sequence ID" value="NZ_BSSV01000008.1"/>
</dbReference>
<accession>A0ABQ6HJ21</accession>
<dbReference type="GO" id="GO:0008237">
    <property type="term" value="F:metallopeptidase activity"/>
    <property type="evidence" value="ECO:0007669"/>
    <property type="project" value="UniProtKB-KW"/>
</dbReference>
<keyword evidence="2" id="KW-0645">Protease</keyword>
<keyword evidence="2" id="KW-0378">Hydrolase</keyword>
<feature type="transmembrane region" description="Helical" evidence="1">
    <location>
        <begin position="12"/>
        <end position="34"/>
    </location>
</feature>
<feature type="transmembrane region" description="Helical" evidence="1">
    <location>
        <begin position="108"/>
        <end position="125"/>
    </location>
</feature>
<keyword evidence="3" id="KW-1185">Reference proteome</keyword>
<feature type="transmembrane region" description="Helical" evidence="1">
    <location>
        <begin position="196"/>
        <end position="214"/>
    </location>
</feature>
<proteinExistence type="predicted"/>
<feature type="transmembrane region" description="Helical" evidence="1">
    <location>
        <begin position="159"/>
        <end position="176"/>
    </location>
</feature>
<dbReference type="Proteomes" id="UP001157134">
    <property type="component" value="Unassembled WGS sequence"/>
</dbReference>
<dbReference type="EMBL" id="BSSV01000008">
    <property type="protein sequence ID" value="GLX87031.1"/>
    <property type="molecule type" value="Genomic_DNA"/>
</dbReference>